<dbReference type="SUPFAM" id="SSF46626">
    <property type="entry name" value="Cytochrome c"/>
    <property type="match status" value="1"/>
</dbReference>
<dbReference type="GO" id="GO:0005507">
    <property type="term" value="F:copper ion binding"/>
    <property type="evidence" value="ECO:0007669"/>
    <property type="project" value="InterPro"/>
</dbReference>
<proteinExistence type="predicted"/>
<dbReference type="PANTHER" id="PTHR10157">
    <property type="entry name" value="DOPAMINE BETA HYDROXYLASE RELATED"/>
    <property type="match status" value="1"/>
</dbReference>
<dbReference type="GO" id="GO:0020037">
    <property type="term" value="F:heme binding"/>
    <property type="evidence" value="ECO:0007669"/>
    <property type="project" value="InterPro"/>
</dbReference>
<evidence type="ECO:0000256" key="1">
    <source>
        <dbReference type="ARBA" id="ARBA00023157"/>
    </source>
</evidence>
<dbReference type="Gene3D" id="2.60.120.230">
    <property type="match status" value="1"/>
</dbReference>
<keyword evidence="2" id="KW-0503">Monooxygenase</keyword>
<dbReference type="InterPro" id="IPR036939">
    <property type="entry name" value="Cu2_ascorb_mOase_N_sf"/>
</dbReference>
<dbReference type="PANTHER" id="PTHR10157:SF23">
    <property type="entry name" value="MOXD1 HOMOLOG 1"/>
    <property type="match status" value="1"/>
</dbReference>
<comment type="caution">
    <text evidence="2">The sequence shown here is derived from an EMBL/GenBank/DDBJ whole genome shotgun (WGS) entry which is preliminary data.</text>
</comment>
<dbReference type="InterPro" id="IPR036909">
    <property type="entry name" value="Cyt_c-like_dom_sf"/>
</dbReference>
<dbReference type="InterPro" id="IPR008977">
    <property type="entry name" value="PHM/PNGase_F_dom_sf"/>
</dbReference>
<dbReference type="InterPro" id="IPR014784">
    <property type="entry name" value="Cu2_ascorb_mOase-like_C"/>
</dbReference>
<organism evidence="2 3">
    <name type="scientific">Archangium gephyra</name>
    <dbReference type="NCBI Taxonomy" id="48"/>
    <lineage>
        <taxon>Bacteria</taxon>
        <taxon>Pseudomonadati</taxon>
        <taxon>Myxococcota</taxon>
        <taxon>Myxococcia</taxon>
        <taxon>Myxococcales</taxon>
        <taxon>Cystobacterineae</taxon>
        <taxon>Archangiaceae</taxon>
        <taxon>Archangium</taxon>
    </lineage>
</organism>
<evidence type="ECO:0000313" key="2">
    <source>
        <dbReference type="EMBL" id="PZR11859.1"/>
    </source>
</evidence>
<dbReference type="EMBL" id="QFQP01000013">
    <property type="protein sequence ID" value="PZR11859.1"/>
    <property type="molecule type" value="Genomic_DNA"/>
</dbReference>
<reference evidence="2 3" key="1">
    <citation type="submission" date="2017-08" db="EMBL/GenBank/DDBJ databases">
        <title>Infants hospitalized years apart are colonized by the same room-sourced microbial strains.</title>
        <authorList>
            <person name="Brooks B."/>
            <person name="Olm M.R."/>
            <person name="Firek B.A."/>
            <person name="Baker R."/>
            <person name="Thomas B.C."/>
            <person name="Morowitz M.J."/>
            <person name="Banfield J.F."/>
        </authorList>
    </citation>
    <scope>NUCLEOTIDE SEQUENCE [LARGE SCALE GENOMIC DNA]</scope>
    <source>
        <strain evidence="2">S2_003_000_R2_14</strain>
    </source>
</reference>
<evidence type="ECO:0000313" key="3">
    <source>
        <dbReference type="Proteomes" id="UP000249061"/>
    </source>
</evidence>
<dbReference type="AlphaFoldDB" id="A0A2W5T8M1"/>
<dbReference type="Gene3D" id="2.60.120.310">
    <property type="entry name" value="Copper type II, ascorbate-dependent monooxygenase, N-terminal domain"/>
    <property type="match status" value="1"/>
</dbReference>
<dbReference type="InterPro" id="IPR000945">
    <property type="entry name" value="DBH-like"/>
</dbReference>
<sequence length="440" mass="47473">MFRTRRDGTVRGMKTPLLVPFAVLCLACEEPPRAPLPALPDVCEGTPARSVDFVTEVQPVLEAKCAGCHRAGGAGPFPLETPDQMRTMAGSLRSSVCRRAMPPWPPHRSCNSYVGDRSLTDEQIVRIRDWVDTGADITGAVARPLPPPTGLSRVDTVLTLPEPYLPTSAPDDYRCFVMDLGNQTDRFITGFGVEPDLENQVHHVVVFRVAPDKAATYTDAEATYDGPGYPCFGGPAPSTGDQAPTAGNVPSMVGVWAPGVSGVDLPAGTGVRITPGTRLVVQMHYNLTASTPGFDQSKVLLRLDDAVEREAFMLPFADPRWVRDEAMDIPAGARDAFHAFRMKSDLIVSRASKGVLPADAPFEVHGGMLHMHTRGTWASLSVEHGAQTRCIKSPTRVEPGDDLRIECHWNNEGPASSALNWGEGTGDEMCVGFVYVTAAR</sequence>
<keyword evidence="1" id="KW-1015">Disulfide bond</keyword>
<protein>
    <submittedName>
        <fullName evidence="2">Monooxygenase</fullName>
    </submittedName>
</protein>
<name>A0A2W5T8M1_9BACT</name>
<accession>A0A2W5T8M1</accession>
<keyword evidence="2" id="KW-0560">Oxidoreductase</keyword>
<dbReference type="SUPFAM" id="SSF49742">
    <property type="entry name" value="PHM/PNGase F"/>
    <property type="match status" value="2"/>
</dbReference>
<dbReference type="GO" id="GO:0009055">
    <property type="term" value="F:electron transfer activity"/>
    <property type="evidence" value="ECO:0007669"/>
    <property type="project" value="InterPro"/>
</dbReference>
<gene>
    <name evidence="2" type="ORF">DI536_16115</name>
</gene>
<dbReference type="GO" id="GO:0004500">
    <property type="term" value="F:dopamine beta-monooxygenase activity"/>
    <property type="evidence" value="ECO:0007669"/>
    <property type="project" value="InterPro"/>
</dbReference>
<dbReference type="Proteomes" id="UP000249061">
    <property type="component" value="Unassembled WGS sequence"/>
</dbReference>